<keyword evidence="2" id="KW-1185">Reference proteome</keyword>
<dbReference type="AlphaFoldDB" id="A0A2Z7CB97"/>
<sequence>MIFALSWTSLDVYWWTSSDDCLTSLDVCLTSLDISSICTQLVYSISLLFYYSTRLQLVSDHCHLRPMETDRVQIAYLDSWKNVVASSSIETQAFLIASISSKRTWLKNCLSLTPSLNQLASNLNQLRPAVTPRDRDS</sequence>
<evidence type="ECO:0000313" key="2">
    <source>
        <dbReference type="Proteomes" id="UP000250235"/>
    </source>
</evidence>
<protein>
    <submittedName>
        <fullName evidence="1">Zinc finger BED domain-containing protein RICESLEEPER 1-like</fullName>
    </submittedName>
</protein>
<dbReference type="EMBL" id="KQ999417">
    <property type="protein sequence ID" value="KZV41598.1"/>
    <property type="molecule type" value="Genomic_DNA"/>
</dbReference>
<dbReference type="Proteomes" id="UP000250235">
    <property type="component" value="Unassembled WGS sequence"/>
</dbReference>
<evidence type="ECO:0000313" key="1">
    <source>
        <dbReference type="EMBL" id="KZV41598.1"/>
    </source>
</evidence>
<gene>
    <name evidence="1" type="ORF">F511_15367</name>
</gene>
<organism evidence="1 2">
    <name type="scientific">Dorcoceras hygrometricum</name>
    <dbReference type="NCBI Taxonomy" id="472368"/>
    <lineage>
        <taxon>Eukaryota</taxon>
        <taxon>Viridiplantae</taxon>
        <taxon>Streptophyta</taxon>
        <taxon>Embryophyta</taxon>
        <taxon>Tracheophyta</taxon>
        <taxon>Spermatophyta</taxon>
        <taxon>Magnoliopsida</taxon>
        <taxon>eudicotyledons</taxon>
        <taxon>Gunneridae</taxon>
        <taxon>Pentapetalae</taxon>
        <taxon>asterids</taxon>
        <taxon>lamiids</taxon>
        <taxon>Lamiales</taxon>
        <taxon>Gesneriaceae</taxon>
        <taxon>Didymocarpoideae</taxon>
        <taxon>Trichosporeae</taxon>
        <taxon>Loxocarpinae</taxon>
        <taxon>Dorcoceras</taxon>
    </lineage>
</organism>
<proteinExistence type="predicted"/>
<name>A0A2Z7CB97_9LAMI</name>
<reference evidence="1 2" key="1">
    <citation type="journal article" date="2015" name="Proc. Natl. Acad. Sci. U.S.A.">
        <title>The resurrection genome of Boea hygrometrica: A blueprint for survival of dehydration.</title>
        <authorList>
            <person name="Xiao L."/>
            <person name="Yang G."/>
            <person name="Zhang L."/>
            <person name="Yang X."/>
            <person name="Zhao S."/>
            <person name="Ji Z."/>
            <person name="Zhou Q."/>
            <person name="Hu M."/>
            <person name="Wang Y."/>
            <person name="Chen M."/>
            <person name="Xu Y."/>
            <person name="Jin H."/>
            <person name="Xiao X."/>
            <person name="Hu G."/>
            <person name="Bao F."/>
            <person name="Hu Y."/>
            <person name="Wan P."/>
            <person name="Li L."/>
            <person name="Deng X."/>
            <person name="Kuang T."/>
            <person name="Xiang C."/>
            <person name="Zhu J.K."/>
            <person name="Oliver M.J."/>
            <person name="He Y."/>
        </authorList>
    </citation>
    <scope>NUCLEOTIDE SEQUENCE [LARGE SCALE GENOMIC DNA]</scope>
    <source>
        <strain evidence="2">cv. XS01</strain>
    </source>
</reference>
<accession>A0A2Z7CB97</accession>